<dbReference type="InterPro" id="IPR043739">
    <property type="entry name" value="DUF5684"/>
</dbReference>
<dbReference type="InterPro" id="IPR000223">
    <property type="entry name" value="Pept_S26A_signal_pept_1"/>
</dbReference>
<evidence type="ECO:0000313" key="10">
    <source>
        <dbReference type="Proteomes" id="UP000199072"/>
    </source>
</evidence>
<evidence type="ECO:0000256" key="4">
    <source>
        <dbReference type="ARBA" id="ARBA00019232"/>
    </source>
</evidence>
<name>A0A1G7D3J3_9SPHI</name>
<feature type="transmembrane region" description="Helical" evidence="7">
    <location>
        <begin position="141"/>
        <end position="162"/>
    </location>
</feature>
<accession>A0A1G7D3J3</accession>
<dbReference type="RefSeq" id="WP_240315247.1">
    <property type="nucleotide sequence ID" value="NZ_FNAI01000006.1"/>
</dbReference>
<comment type="subcellular location">
    <subcellularLocation>
        <location evidence="7">Membrane</location>
        <topology evidence="7">Single-pass type II membrane protein</topology>
    </subcellularLocation>
</comment>
<comment type="similarity">
    <text evidence="2 7">Belongs to the peptidase S26 family.</text>
</comment>
<dbReference type="STRING" id="1391627.SAMN05216464_106228"/>
<dbReference type="EC" id="3.4.21.89" evidence="3 7"/>
<evidence type="ECO:0000256" key="3">
    <source>
        <dbReference type="ARBA" id="ARBA00013208"/>
    </source>
</evidence>
<keyword evidence="10" id="KW-1185">Reference proteome</keyword>
<dbReference type="PANTHER" id="PTHR43390">
    <property type="entry name" value="SIGNAL PEPTIDASE I"/>
    <property type="match status" value="1"/>
</dbReference>
<proteinExistence type="inferred from homology"/>
<feature type="transmembrane region" description="Helical" evidence="7">
    <location>
        <begin position="6"/>
        <end position="28"/>
    </location>
</feature>
<reference evidence="9 10" key="1">
    <citation type="submission" date="2016-10" db="EMBL/GenBank/DDBJ databases">
        <authorList>
            <person name="de Groot N.N."/>
        </authorList>
    </citation>
    <scope>NUCLEOTIDE SEQUENCE [LARGE SCALE GENOMIC DNA]</scope>
    <source>
        <strain evidence="9 10">47C3B</strain>
    </source>
</reference>
<evidence type="ECO:0000256" key="5">
    <source>
        <dbReference type="ARBA" id="ARBA00022801"/>
    </source>
</evidence>
<dbReference type="SUPFAM" id="SSF51306">
    <property type="entry name" value="LexA/Signal peptidase"/>
    <property type="match status" value="1"/>
</dbReference>
<evidence type="ECO:0000256" key="1">
    <source>
        <dbReference type="ARBA" id="ARBA00000677"/>
    </source>
</evidence>
<keyword evidence="7" id="KW-0645">Protease</keyword>
<feature type="domain" description="Peptidase S26" evidence="8">
    <location>
        <begin position="136"/>
        <end position="293"/>
    </location>
</feature>
<feature type="transmembrane region" description="Helical" evidence="7">
    <location>
        <begin position="56"/>
        <end position="80"/>
    </location>
</feature>
<keyword evidence="7" id="KW-1133">Transmembrane helix</keyword>
<dbReference type="InterPro" id="IPR019758">
    <property type="entry name" value="Pept_S26A_signal_pept_1_CS"/>
</dbReference>
<dbReference type="NCBIfam" id="TIGR02227">
    <property type="entry name" value="sigpep_I_bact"/>
    <property type="match status" value="2"/>
</dbReference>
<evidence type="ECO:0000313" key="9">
    <source>
        <dbReference type="EMBL" id="SDE46172.1"/>
    </source>
</evidence>
<dbReference type="PANTHER" id="PTHR43390:SF1">
    <property type="entry name" value="CHLOROPLAST PROCESSING PEPTIDASE"/>
    <property type="match status" value="1"/>
</dbReference>
<dbReference type="GO" id="GO:0009003">
    <property type="term" value="F:signal peptidase activity"/>
    <property type="evidence" value="ECO:0007669"/>
    <property type="project" value="UniProtKB-EC"/>
</dbReference>
<dbReference type="PROSITE" id="PS00761">
    <property type="entry name" value="SPASE_I_3"/>
    <property type="match status" value="1"/>
</dbReference>
<feature type="active site" evidence="6">
    <location>
        <position position="257"/>
    </location>
</feature>
<evidence type="ECO:0000256" key="7">
    <source>
        <dbReference type="RuleBase" id="RU362042"/>
    </source>
</evidence>
<keyword evidence="7" id="KW-0812">Transmembrane</keyword>
<evidence type="ECO:0000256" key="2">
    <source>
        <dbReference type="ARBA" id="ARBA00009370"/>
    </source>
</evidence>
<evidence type="ECO:0000259" key="8">
    <source>
        <dbReference type="Pfam" id="PF10502"/>
    </source>
</evidence>
<dbReference type="GO" id="GO:0004252">
    <property type="term" value="F:serine-type endopeptidase activity"/>
    <property type="evidence" value="ECO:0007669"/>
    <property type="project" value="InterPro"/>
</dbReference>
<comment type="caution">
    <text evidence="7">Lacks conserved residue(s) required for the propagation of feature annotation.</text>
</comment>
<feature type="active site" evidence="6">
    <location>
        <position position="166"/>
    </location>
</feature>
<evidence type="ECO:0000256" key="6">
    <source>
        <dbReference type="PIRSR" id="PIRSR600223-1"/>
    </source>
</evidence>
<dbReference type="InterPro" id="IPR019533">
    <property type="entry name" value="Peptidase_S26"/>
</dbReference>
<dbReference type="InterPro" id="IPR036286">
    <property type="entry name" value="LexA/Signal_pep-like_sf"/>
</dbReference>
<dbReference type="GO" id="GO:0016020">
    <property type="term" value="C:membrane"/>
    <property type="evidence" value="ECO:0007669"/>
    <property type="project" value="UniProtKB-SubCell"/>
</dbReference>
<comment type="catalytic activity">
    <reaction evidence="1 7">
        <text>Cleavage of hydrophobic, N-terminal signal or leader sequences from secreted and periplasmic proteins.</text>
        <dbReference type="EC" id="3.4.21.89"/>
    </reaction>
</comment>
<dbReference type="EMBL" id="FNAI01000006">
    <property type="protein sequence ID" value="SDE46172.1"/>
    <property type="molecule type" value="Genomic_DNA"/>
</dbReference>
<keyword evidence="5 7" id="KW-0378">Hydrolase</keyword>
<feature type="domain" description="Peptidase S26" evidence="8">
    <location>
        <begin position="424"/>
        <end position="463"/>
    </location>
</feature>
<dbReference type="Pfam" id="PF10502">
    <property type="entry name" value="Peptidase_S26"/>
    <property type="match status" value="2"/>
</dbReference>
<dbReference type="GO" id="GO:0006465">
    <property type="term" value="P:signal peptide processing"/>
    <property type="evidence" value="ECO:0007669"/>
    <property type="project" value="InterPro"/>
</dbReference>
<dbReference type="PRINTS" id="PR00727">
    <property type="entry name" value="LEADERPTASE"/>
</dbReference>
<dbReference type="AlphaFoldDB" id="A0A1G7D3J3"/>
<keyword evidence="7" id="KW-0472">Membrane</keyword>
<feature type="transmembrane region" description="Helical" evidence="7">
    <location>
        <begin position="86"/>
        <end position="102"/>
    </location>
</feature>
<sequence>MELAGYIGFEIIATLLMILIAAGLWRLFEKAGRQGWEAVIPIYNIYIMIKLSGRPWWLLLFLFIPGVNVIIGFSILINFVKSYGKFNIWQHAAVVVLPFIYLPKWGFDKSTQYLGLAFSDEFREKYSNNLQKSTTREWSEAVLFAIVAATLIRTLFIEAYTIPTPSMEGSLMVGDYLFVSKVNYGARLPITAVSFPFVHNTMPNTNIPSYWRGLLLPYFRLPGLSTVKKGDVVVFNYPMEADSPYYRPVDKQENYIKRCQGGPGDTLSVVNAQVYINGKPELTPSNGEMEYMVSTVDSNQTFRPQMIYELHLSNVQQFTQVDYMMNMSAQSAARLKDYMKIRAIRANIQPAGVYDPAEFPFNPHYRWNADNLGPIIIPKQGWTVKLDSLTLPFYRRAIEVYEHNKLKVDGNNITINGIRTNSYTFKMNYYWMMGDNRHNSVDSRYWGFVPEDHIVGKALFVWMSWDAQSPSINKIRWSRVMRWIK</sequence>
<organism evidence="9 10">
    <name type="scientific">Mucilaginibacter pineti</name>
    <dbReference type="NCBI Taxonomy" id="1391627"/>
    <lineage>
        <taxon>Bacteria</taxon>
        <taxon>Pseudomonadati</taxon>
        <taxon>Bacteroidota</taxon>
        <taxon>Sphingobacteriia</taxon>
        <taxon>Sphingobacteriales</taxon>
        <taxon>Sphingobacteriaceae</taxon>
        <taxon>Mucilaginibacter</taxon>
    </lineage>
</organism>
<gene>
    <name evidence="9" type="ORF">SAMN05216464_106228</name>
</gene>
<dbReference type="Gene3D" id="2.10.109.10">
    <property type="entry name" value="Umud Fragment, subunit A"/>
    <property type="match status" value="2"/>
</dbReference>
<dbReference type="Pfam" id="PF18936">
    <property type="entry name" value="DUF5684"/>
    <property type="match status" value="1"/>
</dbReference>
<protein>
    <recommendedName>
        <fullName evidence="4 7">Signal peptidase I</fullName>
        <ecNumber evidence="3 7">3.4.21.89</ecNumber>
    </recommendedName>
</protein>
<dbReference type="Proteomes" id="UP000199072">
    <property type="component" value="Unassembled WGS sequence"/>
</dbReference>
<dbReference type="CDD" id="cd06530">
    <property type="entry name" value="S26_SPase_I"/>
    <property type="match status" value="2"/>
</dbReference>